<accession>A0A931HDV1</accession>
<evidence type="ECO:0000313" key="1">
    <source>
        <dbReference type="EMBL" id="MBH0113959.1"/>
    </source>
</evidence>
<comment type="caution">
    <text evidence="1">The sequence shown here is derived from an EMBL/GenBank/DDBJ whole genome shotgun (WGS) entry which is preliminary data.</text>
</comment>
<keyword evidence="2" id="KW-1185">Reference proteome</keyword>
<dbReference type="EMBL" id="JADZGI010000002">
    <property type="protein sequence ID" value="MBH0113959.1"/>
    <property type="molecule type" value="Genomic_DNA"/>
</dbReference>
<protein>
    <submittedName>
        <fullName evidence="1">Uncharacterized protein</fullName>
    </submittedName>
</protein>
<gene>
    <name evidence="1" type="ORF">I5E68_13510</name>
</gene>
<evidence type="ECO:0000313" key="2">
    <source>
        <dbReference type="Proteomes" id="UP000617634"/>
    </source>
</evidence>
<sequence>MRDELAIRQASRALAQAAFPGLVPHAARTETARTCHESALPRLLSSCTILHLRLSRKLDEVTARRHHLALAQASADRFASLVPLSPVAATQQAMTATFAAQKRNRYHAIAALERSYRLAAIQRDVSLWRVSYGARHWHALSAILRQSVYDEAMWIARLGGNDRTAVIRELAGTALYLPVALRLPGRNGGALPPAKMTIGLEQPLSLIDQPAQ</sequence>
<organism evidence="1 2">
    <name type="scientific">Novosphingobium aureum</name>
    <dbReference type="NCBI Taxonomy" id="2792964"/>
    <lineage>
        <taxon>Bacteria</taxon>
        <taxon>Pseudomonadati</taxon>
        <taxon>Pseudomonadota</taxon>
        <taxon>Alphaproteobacteria</taxon>
        <taxon>Sphingomonadales</taxon>
        <taxon>Sphingomonadaceae</taxon>
        <taxon>Novosphingobium</taxon>
    </lineage>
</organism>
<proteinExistence type="predicted"/>
<name>A0A931HDV1_9SPHN</name>
<reference evidence="1" key="1">
    <citation type="submission" date="2020-11" db="EMBL/GenBank/DDBJ databases">
        <title>Novosphingobium aureum sp. nov., a marine bacterium isolated from sediment of a salt flat.</title>
        <authorList>
            <person name="Yoo Y."/>
            <person name="Kim J.-J."/>
        </authorList>
    </citation>
    <scope>NUCLEOTIDE SEQUENCE</scope>
    <source>
        <strain evidence="1">YJ-S2-02</strain>
    </source>
</reference>
<dbReference type="Proteomes" id="UP000617634">
    <property type="component" value="Unassembled WGS sequence"/>
</dbReference>
<dbReference type="RefSeq" id="WP_228727192.1">
    <property type="nucleotide sequence ID" value="NZ_JADZGI010000002.1"/>
</dbReference>
<dbReference type="AlphaFoldDB" id="A0A931HDV1"/>